<dbReference type="PROSITE" id="PS50052">
    <property type="entry name" value="GUANYLATE_KINASE_2"/>
    <property type="match status" value="1"/>
</dbReference>
<keyword evidence="6" id="KW-0547">Nucleotide-binding</keyword>
<protein>
    <recommendedName>
        <fullName evidence="4">Guanylate kinase</fullName>
        <ecNumber evidence="3">2.7.4.8</ecNumber>
    </recommendedName>
    <alternativeName>
        <fullName evidence="9">GMP kinase</fullName>
    </alternativeName>
</protein>
<dbReference type="Pfam" id="PF00625">
    <property type="entry name" value="Guanylate_kin"/>
    <property type="match status" value="1"/>
</dbReference>
<dbReference type="PANTHER" id="PTHR23117">
    <property type="entry name" value="GUANYLATE KINASE-RELATED"/>
    <property type="match status" value="1"/>
</dbReference>
<dbReference type="SUPFAM" id="SSF52540">
    <property type="entry name" value="P-loop containing nucleoside triphosphate hydrolases"/>
    <property type="match status" value="1"/>
</dbReference>
<dbReference type="InterPro" id="IPR017665">
    <property type="entry name" value="Guanylate_kinase"/>
</dbReference>
<dbReference type="NCBIfam" id="TIGR03263">
    <property type="entry name" value="guanyl_kin"/>
    <property type="match status" value="1"/>
</dbReference>
<evidence type="ECO:0000256" key="9">
    <source>
        <dbReference type="ARBA" id="ARBA00030128"/>
    </source>
</evidence>
<evidence type="ECO:0000313" key="14">
    <source>
        <dbReference type="Proteomes" id="UP001519363"/>
    </source>
</evidence>
<comment type="catalytic activity">
    <reaction evidence="10">
        <text>GMP + ATP = GDP + ADP</text>
        <dbReference type="Rhea" id="RHEA:20780"/>
        <dbReference type="ChEBI" id="CHEBI:30616"/>
        <dbReference type="ChEBI" id="CHEBI:58115"/>
        <dbReference type="ChEBI" id="CHEBI:58189"/>
        <dbReference type="ChEBI" id="CHEBI:456216"/>
        <dbReference type="EC" id="2.7.4.8"/>
    </reaction>
</comment>
<feature type="domain" description="Guanylate kinase-like" evidence="12">
    <location>
        <begin position="1"/>
        <end position="157"/>
    </location>
</feature>
<comment type="function">
    <text evidence="1">Essential for recycling GMP and indirectly, cGMP.</text>
</comment>
<comment type="caution">
    <text evidence="13">The sequence shown here is derived from an EMBL/GenBank/DDBJ whole genome shotgun (WGS) entry which is preliminary data.</text>
</comment>
<evidence type="ECO:0000256" key="10">
    <source>
        <dbReference type="ARBA" id="ARBA00048594"/>
    </source>
</evidence>
<keyword evidence="5 13" id="KW-0808">Transferase</keyword>
<evidence type="ECO:0000259" key="12">
    <source>
        <dbReference type="PROSITE" id="PS50052"/>
    </source>
</evidence>
<keyword evidence="8" id="KW-0067">ATP-binding</keyword>
<dbReference type="PANTHER" id="PTHR23117:SF13">
    <property type="entry name" value="GUANYLATE KINASE"/>
    <property type="match status" value="1"/>
</dbReference>
<dbReference type="Gene3D" id="3.30.63.10">
    <property type="entry name" value="Guanylate Kinase phosphate binding domain"/>
    <property type="match status" value="1"/>
</dbReference>
<dbReference type="SMART" id="SM00072">
    <property type="entry name" value="GuKc"/>
    <property type="match status" value="1"/>
</dbReference>
<feature type="region of interest" description="Disordered" evidence="11">
    <location>
        <begin position="1"/>
        <end position="21"/>
    </location>
</feature>
<dbReference type="Gene3D" id="3.40.50.300">
    <property type="entry name" value="P-loop containing nucleotide triphosphate hydrolases"/>
    <property type="match status" value="1"/>
</dbReference>
<evidence type="ECO:0000256" key="1">
    <source>
        <dbReference type="ARBA" id="ARBA00003531"/>
    </source>
</evidence>
<keyword evidence="14" id="KW-1185">Reference proteome</keyword>
<evidence type="ECO:0000256" key="5">
    <source>
        <dbReference type="ARBA" id="ARBA00022679"/>
    </source>
</evidence>
<organism evidence="13 14">
    <name type="scientific">Crossiella equi</name>
    <dbReference type="NCBI Taxonomy" id="130796"/>
    <lineage>
        <taxon>Bacteria</taxon>
        <taxon>Bacillati</taxon>
        <taxon>Actinomycetota</taxon>
        <taxon>Actinomycetes</taxon>
        <taxon>Pseudonocardiales</taxon>
        <taxon>Pseudonocardiaceae</taxon>
        <taxon>Crossiella</taxon>
    </lineage>
</organism>
<reference evidence="13 14" key="1">
    <citation type="submission" date="2021-03" db="EMBL/GenBank/DDBJ databases">
        <title>Sequencing the genomes of 1000 actinobacteria strains.</title>
        <authorList>
            <person name="Klenk H.-P."/>
        </authorList>
    </citation>
    <scope>NUCLEOTIDE SEQUENCE [LARGE SCALE GENOMIC DNA]</scope>
    <source>
        <strain evidence="13 14">DSM 44580</strain>
    </source>
</reference>
<dbReference type="InterPro" id="IPR020590">
    <property type="entry name" value="Guanylate_kinase_CS"/>
</dbReference>
<dbReference type="InterPro" id="IPR008144">
    <property type="entry name" value="Guanylate_kin-like_dom"/>
</dbReference>
<sequence>MPDLWFSVSATTRAPRPGEEDGRDYHFVSAAEFDRMIADGELLEWAEIHRGTHRSGTPRGPIEARLAEGHPILVEVDLQGARAIREAAPEAVQVFLAPPSWEVLVGRLVGRGTEPESVVRRRLTTAKEELAAQSEFDVVIVNHDVRRAAEDLVTLLTGTDTVPVRNRGAGASE</sequence>
<dbReference type="GO" id="GO:0004385">
    <property type="term" value="F:GMP kinase activity"/>
    <property type="evidence" value="ECO:0007669"/>
    <property type="project" value="UniProtKB-EC"/>
</dbReference>
<dbReference type="PROSITE" id="PS00856">
    <property type="entry name" value="GUANYLATE_KINASE_1"/>
    <property type="match status" value="1"/>
</dbReference>
<proteinExistence type="inferred from homology"/>
<evidence type="ECO:0000313" key="13">
    <source>
        <dbReference type="EMBL" id="MBP2472882.1"/>
    </source>
</evidence>
<evidence type="ECO:0000256" key="2">
    <source>
        <dbReference type="ARBA" id="ARBA00005790"/>
    </source>
</evidence>
<dbReference type="Proteomes" id="UP001519363">
    <property type="component" value="Unassembled WGS sequence"/>
</dbReference>
<evidence type="ECO:0000256" key="4">
    <source>
        <dbReference type="ARBA" id="ARBA00016296"/>
    </source>
</evidence>
<evidence type="ECO:0000256" key="3">
    <source>
        <dbReference type="ARBA" id="ARBA00012961"/>
    </source>
</evidence>
<evidence type="ECO:0000256" key="11">
    <source>
        <dbReference type="SAM" id="MobiDB-lite"/>
    </source>
</evidence>
<dbReference type="InterPro" id="IPR027417">
    <property type="entry name" value="P-loop_NTPase"/>
</dbReference>
<evidence type="ECO:0000256" key="8">
    <source>
        <dbReference type="ARBA" id="ARBA00022840"/>
    </source>
</evidence>
<evidence type="ECO:0000256" key="6">
    <source>
        <dbReference type="ARBA" id="ARBA00022741"/>
    </source>
</evidence>
<dbReference type="InterPro" id="IPR008145">
    <property type="entry name" value="GK/Ca_channel_bsu"/>
</dbReference>
<dbReference type="EMBL" id="JAGIOO010000001">
    <property type="protein sequence ID" value="MBP2472882.1"/>
    <property type="molecule type" value="Genomic_DNA"/>
</dbReference>
<dbReference type="CDD" id="cd00071">
    <property type="entry name" value="GMPK"/>
    <property type="match status" value="1"/>
</dbReference>
<name>A0ABS5A8I0_9PSEU</name>
<gene>
    <name evidence="13" type="ORF">JOF53_001754</name>
</gene>
<keyword evidence="7 13" id="KW-0418">Kinase</keyword>
<dbReference type="EC" id="2.7.4.8" evidence="3"/>
<accession>A0ABS5A8I0</accession>
<evidence type="ECO:0000256" key="7">
    <source>
        <dbReference type="ARBA" id="ARBA00022777"/>
    </source>
</evidence>
<comment type="similarity">
    <text evidence="2">Belongs to the guanylate kinase family.</text>
</comment>